<dbReference type="Proteomes" id="UP001302949">
    <property type="component" value="Unassembled WGS sequence"/>
</dbReference>
<dbReference type="RefSeq" id="WP_323298153.1">
    <property type="nucleotide sequence ID" value="NZ_JAYFUM010000022.1"/>
</dbReference>
<feature type="transmembrane region" description="Helical" evidence="2">
    <location>
        <begin position="9"/>
        <end position="29"/>
    </location>
</feature>
<keyword evidence="2" id="KW-0472">Membrane</keyword>
<evidence type="ECO:0000313" key="3">
    <source>
        <dbReference type="EMBL" id="MEA5140997.1"/>
    </source>
</evidence>
<evidence type="ECO:0000256" key="1">
    <source>
        <dbReference type="SAM" id="Coils"/>
    </source>
</evidence>
<keyword evidence="4" id="KW-1185">Reference proteome</keyword>
<sequence length="317" mass="35581">MEETTQSSGIWKITTGFLAVTVCVLGYYLKNANTVKEEQKIEITNKVQALTLTKIRLDSLSLQLDTKIAQIKSLGGQVDDLLAAKKQLELDRIQLKKDSIFSTTRYENKIAEYLRLIQAKNTELSHLKKENVRLADNTKLLASENASLLTENAQLKYFRQVLSDSLDNYYQKNLELTATVNKGAALQAQMVQAIAVSSKNKERKGGLFRVAKVDKMKIAFQLLPNAIAKEDNKSIFIRVIDPKGSILYDSNVGSGNFDLMGKESVYTIKKDITFQRKGQSVEIVYAKGTGIQYQVGQYEIELYCEGFKIGEGHFAIK</sequence>
<gene>
    <name evidence="3" type="ORF">VB248_17735</name>
</gene>
<dbReference type="EMBL" id="JAYFUM010000022">
    <property type="protein sequence ID" value="MEA5140997.1"/>
    <property type="molecule type" value="Genomic_DNA"/>
</dbReference>
<organism evidence="3 4">
    <name type="scientific">Arcicella rigui</name>
    <dbReference type="NCBI Taxonomy" id="797020"/>
    <lineage>
        <taxon>Bacteria</taxon>
        <taxon>Pseudomonadati</taxon>
        <taxon>Bacteroidota</taxon>
        <taxon>Cytophagia</taxon>
        <taxon>Cytophagales</taxon>
        <taxon>Flectobacillaceae</taxon>
        <taxon>Arcicella</taxon>
    </lineage>
</organism>
<accession>A0ABU5QEK9</accession>
<proteinExistence type="predicted"/>
<keyword evidence="1" id="KW-0175">Coiled coil</keyword>
<feature type="coiled-coil region" evidence="1">
    <location>
        <begin position="71"/>
        <end position="137"/>
    </location>
</feature>
<name>A0ABU5QEK9_9BACT</name>
<protein>
    <recommendedName>
        <fullName evidence="5">Chromosome segregation protein SMC</fullName>
    </recommendedName>
</protein>
<evidence type="ECO:0008006" key="5">
    <source>
        <dbReference type="Google" id="ProtNLM"/>
    </source>
</evidence>
<evidence type="ECO:0000313" key="4">
    <source>
        <dbReference type="Proteomes" id="UP001302949"/>
    </source>
</evidence>
<reference evidence="3 4" key="1">
    <citation type="submission" date="2023-12" db="EMBL/GenBank/DDBJ databases">
        <title>Novel species of the genus Arcicella isolated from rivers.</title>
        <authorList>
            <person name="Lu H."/>
        </authorList>
    </citation>
    <scope>NUCLEOTIDE SEQUENCE [LARGE SCALE GENOMIC DNA]</scope>
    <source>
        <strain evidence="3 4">KCTC 23307</strain>
    </source>
</reference>
<evidence type="ECO:0000256" key="2">
    <source>
        <dbReference type="SAM" id="Phobius"/>
    </source>
</evidence>
<comment type="caution">
    <text evidence="3">The sequence shown here is derived from an EMBL/GenBank/DDBJ whole genome shotgun (WGS) entry which is preliminary data.</text>
</comment>
<keyword evidence="2" id="KW-1133">Transmembrane helix</keyword>
<keyword evidence="2" id="KW-0812">Transmembrane</keyword>